<dbReference type="InterPro" id="IPR028098">
    <property type="entry name" value="Glyco_trans_4-like_N"/>
</dbReference>
<evidence type="ECO:0000259" key="2">
    <source>
        <dbReference type="Pfam" id="PF13439"/>
    </source>
</evidence>
<dbReference type="InterPro" id="IPR001296">
    <property type="entry name" value="Glyco_trans_1"/>
</dbReference>
<sequence length="406" mass="46593">MKTICFVVPSFPSVTETFVTNHIIQAKIKGYRVNVLTKNKLGLEASSQQELLAEHRILDNTFIIDFKIPRNKTKRRFQSLILILKFFKYWKRTKDISIRERFSTLPFKLNFYNQLKKISVFHIQFGLAGFDIALMKSIGLLSGQIITTFHGYDAHFHNSEELRSLIMRYKRLMEESGHVTVNTPYLANKVKLMGCDYRKLRIIPMGVDLNFFQHSEEKKILKNLSIKLISVGRLIELKGFEYAIRSIKLLVENGYNIKYTIVGEGQDKEILQQLVSKLNIEEFVFIVGAKNQNEIKELLIENNIFLMSSITDSANRAEAQGVVTAEAQAMGLPVVAFRSGGVPYTILENKTGYLIDEKNIEKYAAAIMKLVENPVLYKKMSISAKHFASNNFNRKTLSSEFFGLYV</sequence>
<keyword evidence="4" id="KW-1185">Reference proteome</keyword>
<gene>
    <name evidence="3" type="ORF">ESZ48_16400</name>
</gene>
<dbReference type="PANTHER" id="PTHR45947">
    <property type="entry name" value="SULFOQUINOVOSYL TRANSFERASE SQD2"/>
    <property type="match status" value="1"/>
</dbReference>
<comment type="caution">
    <text evidence="3">The sequence shown here is derived from an EMBL/GenBank/DDBJ whole genome shotgun (WGS) entry which is preliminary data.</text>
</comment>
<dbReference type="InterPro" id="IPR050194">
    <property type="entry name" value="Glycosyltransferase_grp1"/>
</dbReference>
<organism evidence="3 4">
    <name type="scientific">Gelidibacter gilvus</name>
    <dbReference type="NCBI Taxonomy" id="59602"/>
    <lineage>
        <taxon>Bacteria</taxon>
        <taxon>Pseudomonadati</taxon>
        <taxon>Bacteroidota</taxon>
        <taxon>Flavobacteriia</taxon>
        <taxon>Flavobacteriales</taxon>
        <taxon>Flavobacteriaceae</taxon>
        <taxon>Gelidibacter</taxon>
    </lineage>
</organism>
<proteinExistence type="predicted"/>
<dbReference type="SUPFAM" id="SSF53756">
    <property type="entry name" value="UDP-Glycosyltransferase/glycogen phosphorylase"/>
    <property type="match status" value="1"/>
</dbReference>
<evidence type="ECO:0000259" key="1">
    <source>
        <dbReference type="Pfam" id="PF00534"/>
    </source>
</evidence>
<dbReference type="Gene3D" id="3.40.50.2000">
    <property type="entry name" value="Glycogen Phosphorylase B"/>
    <property type="match status" value="2"/>
</dbReference>
<dbReference type="GO" id="GO:0016757">
    <property type="term" value="F:glycosyltransferase activity"/>
    <property type="evidence" value="ECO:0007669"/>
    <property type="project" value="InterPro"/>
</dbReference>
<evidence type="ECO:0000313" key="3">
    <source>
        <dbReference type="EMBL" id="RXJ45398.1"/>
    </source>
</evidence>
<feature type="domain" description="Glycosyltransferase subfamily 4-like N-terminal" evidence="2">
    <location>
        <begin position="103"/>
        <end position="210"/>
    </location>
</feature>
<feature type="domain" description="Glycosyl transferase family 1" evidence="1">
    <location>
        <begin position="223"/>
        <end position="386"/>
    </location>
</feature>
<keyword evidence="3" id="KW-0808">Transferase</keyword>
<dbReference type="OrthoDB" id="832722at2"/>
<reference evidence="3 4" key="1">
    <citation type="submission" date="2019-01" db="EMBL/GenBank/DDBJ databases">
        <title>Genome sequence of the Antarctic species Gelidibacter gilvus ACAM 158(T).</title>
        <authorList>
            <person name="Bowman J.P."/>
        </authorList>
    </citation>
    <scope>NUCLEOTIDE SEQUENCE [LARGE SCALE GENOMIC DNA]</scope>
    <source>
        <strain evidence="3 4">IC158</strain>
    </source>
</reference>
<dbReference type="AlphaFoldDB" id="A0A4Q0XD40"/>
<dbReference type="EMBL" id="SDDZ01000014">
    <property type="protein sequence ID" value="RXJ45398.1"/>
    <property type="molecule type" value="Genomic_DNA"/>
</dbReference>
<protein>
    <submittedName>
        <fullName evidence="3">Glycosyltransferase</fullName>
    </submittedName>
</protein>
<dbReference type="PANTHER" id="PTHR45947:SF14">
    <property type="entry name" value="SLL1723 PROTEIN"/>
    <property type="match status" value="1"/>
</dbReference>
<dbReference type="RefSeq" id="WP_129018587.1">
    <property type="nucleotide sequence ID" value="NZ_SDDZ01000014.1"/>
</dbReference>
<name>A0A4Q0XD40_9FLAO</name>
<dbReference type="Pfam" id="PF00534">
    <property type="entry name" value="Glycos_transf_1"/>
    <property type="match status" value="1"/>
</dbReference>
<accession>A0A4Q0XD40</accession>
<evidence type="ECO:0000313" key="4">
    <source>
        <dbReference type="Proteomes" id="UP000289792"/>
    </source>
</evidence>
<dbReference type="Pfam" id="PF13439">
    <property type="entry name" value="Glyco_transf_4"/>
    <property type="match status" value="1"/>
</dbReference>
<dbReference type="Proteomes" id="UP000289792">
    <property type="component" value="Unassembled WGS sequence"/>
</dbReference>